<organism evidence="1 2">
    <name type="scientific">Hoylesella timonensis S9-PR14</name>
    <dbReference type="NCBI Taxonomy" id="1401062"/>
    <lineage>
        <taxon>Bacteria</taxon>
        <taxon>Pseudomonadati</taxon>
        <taxon>Bacteroidota</taxon>
        <taxon>Bacteroidia</taxon>
        <taxon>Bacteroidales</taxon>
        <taxon>Prevotellaceae</taxon>
        <taxon>Hoylesella</taxon>
    </lineage>
</organism>
<dbReference type="Proteomes" id="UP000029723">
    <property type="component" value="Unassembled WGS sequence"/>
</dbReference>
<evidence type="ECO:0000313" key="2">
    <source>
        <dbReference type="Proteomes" id="UP000029723"/>
    </source>
</evidence>
<comment type="caution">
    <text evidence="1">The sequence shown here is derived from an EMBL/GenBank/DDBJ whole genome shotgun (WGS) entry which is preliminary data.</text>
</comment>
<dbReference type="EMBL" id="JRPQ01000043">
    <property type="protein sequence ID" value="KGI22893.1"/>
    <property type="molecule type" value="Genomic_DNA"/>
</dbReference>
<sequence length="81" mass="9341">MTEAIIYEMAKTGIHIKRANVGSVEAHNKRTKGYIEGLKKAGVNIYFFQELSHNNRSWVNPRYKGKTCEQLFKDMTGILKH</sequence>
<accession>A0A098YWB4</accession>
<protein>
    <submittedName>
        <fullName evidence="1">Uncharacterized protein</fullName>
    </submittedName>
</protein>
<dbReference type="AlphaFoldDB" id="A0A098YWB4"/>
<gene>
    <name evidence="1" type="ORF">HMPREF9304_01835</name>
</gene>
<name>A0A098YWB4_9BACT</name>
<proteinExistence type="predicted"/>
<reference evidence="1 2" key="1">
    <citation type="submission" date="2014-07" db="EMBL/GenBank/DDBJ databases">
        <authorList>
            <person name="McCorrison J."/>
            <person name="Sanka R."/>
            <person name="Torralba M."/>
            <person name="Gillis M."/>
            <person name="Haft D.H."/>
            <person name="Methe B."/>
            <person name="Sutton G."/>
            <person name="Nelson K.E."/>
        </authorList>
    </citation>
    <scope>NUCLEOTIDE SEQUENCE [LARGE SCALE GENOMIC DNA]</scope>
    <source>
        <strain evidence="1 2">S9-PR14</strain>
    </source>
</reference>
<evidence type="ECO:0000313" key="1">
    <source>
        <dbReference type="EMBL" id="KGI22893.1"/>
    </source>
</evidence>
<dbReference type="OrthoDB" id="1222728at2"/>